<gene>
    <name evidence="1" type="ORF">KO493_04390</name>
</gene>
<keyword evidence="2" id="KW-1185">Reference proteome</keyword>
<proteinExistence type="predicted"/>
<name>A0ACC5U6J4_9FLAO</name>
<dbReference type="EMBL" id="JAHKPD010000008">
    <property type="protein sequence ID" value="MBU2949933.1"/>
    <property type="molecule type" value="Genomic_DNA"/>
</dbReference>
<comment type="caution">
    <text evidence="1">The sequence shown here is derived from an EMBL/GenBank/DDBJ whole genome shotgun (WGS) entry which is preliminary data.</text>
</comment>
<sequence>MKKQKRILLNLNALLIVNQEVERIYLELEGKVLDEDLKYFFKANSVKRKEFVEALKVEILKLGGSFDNEEVQASSSELSKFWMKVRNVVLLNDSEEKIIKEVSEMQSLAINRYNELLRMLGLPLSVCKLLIKQRDIIQDAKDAIVREEIYAFAQ</sequence>
<evidence type="ECO:0000313" key="2">
    <source>
        <dbReference type="Proteomes" id="UP001647509"/>
    </source>
</evidence>
<evidence type="ECO:0000313" key="1">
    <source>
        <dbReference type="EMBL" id="MBU2949933.1"/>
    </source>
</evidence>
<accession>A0ACC5U6J4</accession>
<dbReference type="Proteomes" id="UP001647509">
    <property type="component" value="Unassembled WGS sequence"/>
</dbReference>
<protein>
    <submittedName>
        <fullName evidence="1">PA2169 family four-helix-bundle protein</fullName>
    </submittedName>
</protein>
<reference evidence="1" key="1">
    <citation type="submission" date="2021-05" db="EMBL/GenBank/DDBJ databases">
        <title>Draft genomes of bacteria isolated from model marine particles.</title>
        <authorList>
            <person name="Datta M.S."/>
            <person name="Schwartzman J.A."/>
            <person name="Enke T.N."/>
            <person name="Saavedra J."/>
            <person name="Cermak N."/>
            <person name="Cordero O.X."/>
        </authorList>
    </citation>
    <scope>NUCLEOTIDE SEQUENCE</scope>
    <source>
        <strain evidence="1">I2M19</strain>
    </source>
</reference>
<organism evidence="1 2">
    <name type="scientific">Pseudotamlana agarivorans</name>
    <dbReference type="NCBI Taxonomy" id="481183"/>
    <lineage>
        <taxon>Bacteria</taxon>
        <taxon>Pseudomonadati</taxon>
        <taxon>Bacteroidota</taxon>
        <taxon>Flavobacteriia</taxon>
        <taxon>Flavobacteriales</taxon>
        <taxon>Flavobacteriaceae</taxon>
        <taxon>Pseudotamlana</taxon>
    </lineage>
</organism>